<proteinExistence type="inferred from homology"/>
<keyword evidence="2" id="KW-0472">Membrane</keyword>
<dbReference type="GO" id="GO:0016780">
    <property type="term" value="F:phosphotransferase activity, for other substituted phosphate groups"/>
    <property type="evidence" value="ECO:0007669"/>
    <property type="project" value="TreeGrafter"/>
</dbReference>
<dbReference type="InterPro" id="IPR003362">
    <property type="entry name" value="Bact_transf"/>
</dbReference>
<evidence type="ECO:0000256" key="2">
    <source>
        <dbReference type="SAM" id="Phobius"/>
    </source>
</evidence>
<gene>
    <name evidence="4" type="ORF">FD34_GL001104</name>
</gene>
<dbReference type="PANTHER" id="PTHR30576:SF0">
    <property type="entry name" value="UNDECAPRENYL-PHOSPHATE N-ACETYLGALACTOSAMINYL 1-PHOSPHATE TRANSFERASE-RELATED"/>
    <property type="match status" value="1"/>
</dbReference>
<dbReference type="Pfam" id="PF02397">
    <property type="entry name" value="Bac_transf"/>
    <property type="match status" value="1"/>
</dbReference>
<dbReference type="EMBL" id="AZGO01000021">
    <property type="protein sequence ID" value="KRM37659.1"/>
    <property type="molecule type" value="Genomic_DNA"/>
</dbReference>
<keyword evidence="2" id="KW-1133">Transmembrane helix</keyword>
<dbReference type="Proteomes" id="UP000051085">
    <property type="component" value="Unassembled WGS sequence"/>
</dbReference>
<evidence type="ECO:0000313" key="5">
    <source>
        <dbReference type="Proteomes" id="UP000051085"/>
    </source>
</evidence>
<organism evidence="4 5">
    <name type="scientific">Limosilactobacillus pontis DSM 8475</name>
    <dbReference type="NCBI Taxonomy" id="1423794"/>
    <lineage>
        <taxon>Bacteria</taxon>
        <taxon>Bacillati</taxon>
        <taxon>Bacillota</taxon>
        <taxon>Bacilli</taxon>
        <taxon>Lactobacillales</taxon>
        <taxon>Lactobacillaceae</taxon>
        <taxon>Limosilactobacillus</taxon>
    </lineage>
</organism>
<protein>
    <submittedName>
        <fullName evidence="4">Sugar transferase</fullName>
    </submittedName>
</protein>
<comment type="caution">
    <text evidence="4">The sequence shown here is derived from an EMBL/GenBank/DDBJ whole genome shotgun (WGS) entry which is preliminary data.</text>
</comment>
<evidence type="ECO:0000259" key="3">
    <source>
        <dbReference type="Pfam" id="PF02397"/>
    </source>
</evidence>
<feature type="domain" description="Bacterial sugar transferase" evidence="3">
    <location>
        <begin position="33"/>
        <end position="213"/>
    </location>
</feature>
<accession>A0A922TP76</accession>
<sequence length="219" mass="25035">MQASVEKTASPENGYTFLKHIGKPVPKSKLVGKRICDVVFGVIFGIISLPIIFIFAILIKLNSKGPVFFKQKRVGYMGKPITIVKLRSMRNDAEKKTGAVWAKKNDPRVTSVGRFMRKTRVDELPQFWSIIKGDMSLVGPRPERFVLTQKFYEEWPDFPRRLRIIPGLTGYAQIHGGYDLKPDEKCKLDNYYISHYSLTFDFKIAIETFKILITGNGAR</sequence>
<dbReference type="PANTHER" id="PTHR30576">
    <property type="entry name" value="COLANIC BIOSYNTHESIS UDP-GLUCOSE LIPID CARRIER TRANSFERASE"/>
    <property type="match status" value="1"/>
</dbReference>
<dbReference type="RefSeq" id="WP_057806086.1">
    <property type="nucleotide sequence ID" value="NZ_AZGO01000021.1"/>
</dbReference>
<reference evidence="4 5" key="1">
    <citation type="journal article" date="2015" name="Genome Announc.">
        <title>Expanding the biotechnology potential of lactobacilli through comparative genomics of 213 strains and associated genera.</title>
        <authorList>
            <person name="Sun Z."/>
            <person name="Harris H.M."/>
            <person name="McCann A."/>
            <person name="Guo C."/>
            <person name="Argimon S."/>
            <person name="Zhang W."/>
            <person name="Yang X."/>
            <person name="Jeffery I.B."/>
            <person name="Cooney J.C."/>
            <person name="Kagawa T.F."/>
            <person name="Liu W."/>
            <person name="Song Y."/>
            <person name="Salvetti E."/>
            <person name="Wrobel A."/>
            <person name="Rasinkangas P."/>
            <person name="Parkhill J."/>
            <person name="Rea M.C."/>
            <person name="O'Sullivan O."/>
            <person name="Ritari J."/>
            <person name="Douillard F.P."/>
            <person name="Paul Ross R."/>
            <person name="Yang R."/>
            <person name="Briner A.E."/>
            <person name="Felis G.E."/>
            <person name="de Vos W.M."/>
            <person name="Barrangou R."/>
            <person name="Klaenhammer T.R."/>
            <person name="Caufield P.W."/>
            <person name="Cui Y."/>
            <person name="Zhang H."/>
            <person name="O'Toole P.W."/>
        </authorList>
    </citation>
    <scope>NUCLEOTIDE SEQUENCE [LARGE SCALE GENOMIC DNA]</scope>
    <source>
        <strain evidence="4 5">DSM 8475</strain>
    </source>
</reference>
<keyword evidence="4" id="KW-0808">Transferase</keyword>
<comment type="similarity">
    <text evidence="1">Belongs to the bacterial sugar transferase family.</text>
</comment>
<keyword evidence="2" id="KW-0812">Transmembrane</keyword>
<dbReference type="AlphaFoldDB" id="A0A922TP76"/>
<evidence type="ECO:0000313" key="4">
    <source>
        <dbReference type="EMBL" id="KRM37659.1"/>
    </source>
</evidence>
<feature type="transmembrane region" description="Helical" evidence="2">
    <location>
        <begin position="38"/>
        <end position="59"/>
    </location>
</feature>
<evidence type="ECO:0000256" key="1">
    <source>
        <dbReference type="ARBA" id="ARBA00006464"/>
    </source>
</evidence>
<dbReference type="GeneID" id="87978984"/>
<name>A0A922TP76_9LACO</name>